<evidence type="ECO:0000256" key="1">
    <source>
        <dbReference type="ARBA" id="ARBA00004613"/>
    </source>
</evidence>
<dbReference type="PANTHER" id="PTHR11857">
    <property type="entry name" value="ODORANT BINDING PROTEIN-RELATED"/>
    <property type="match status" value="1"/>
</dbReference>
<dbReference type="AlphaFoldDB" id="A0ABD2PBV5"/>
<gene>
    <name evidence="7" type="ORF">HHI36_002589</name>
</gene>
<evidence type="ECO:0000256" key="2">
    <source>
        <dbReference type="ARBA" id="ARBA00008098"/>
    </source>
</evidence>
<keyword evidence="8" id="KW-1185">Reference proteome</keyword>
<evidence type="ECO:0000313" key="8">
    <source>
        <dbReference type="Proteomes" id="UP001516400"/>
    </source>
</evidence>
<dbReference type="EMBL" id="JABFTP020000185">
    <property type="protein sequence ID" value="KAL3288141.1"/>
    <property type="molecule type" value="Genomic_DNA"/>
</dbReference>
<dbReference type="SMART" id="SM00708">
    <property type="entry name" value="PhBP"/>
    <property type="match status" value="1"/>
</dbReference>
<keyword evidence="5" id="KW-0325">Glycoprotein</keyword>
<dbReference type="Pfam" id="PF01395">
    <property type="entry name" value="PBP_GOBP"/>
    <property type="match status" value="1"/>
</dbReference>
<dbReference type="CDD" id="cd23992">
    <property type="entry name" value="PBP_GOBP"/>
    <property type="match status" value="1"/>
</dbReference>
<reference evidence="7 8" key="1">
    <citation type="journal article" date="2021" name="BMC Biol.">
        <title>Horizontally acquired antibacterial genes associated with adaptive radiation of ladybird beetles.</title>
        <authorList>
            <person name="Li H.S."/>
            <person name="Tang X.F."/>
            <person name="Huang Y.H."/>
            <person name="Xu Z.Y."/>
            <person name="Chen M.L."/>
            <person name="Du X.Y."/>
            <person name="Qiu B.Y."/>
            <person name="Chen P.T."/>
            <person name="Zhang W."/>
            <person name="Slipinski A."/>
            <person name="Escalona H.E."/>
            <person name="Waterhouse R.M."/>
            <person name="Zwick A."/>
            <person name="Pang H."/>
        </authorList>
    </citation>
    <scope>NUCLEOTIDE SEQUENCE [LARGE SCALE GENOMIC DNA]</scope>
    <source>
        <strain evidence="7">SYSU2018</strain>
    </source>
</reference>
<dbReference type="FunFam" id="1.10.238.20:FF:000001">
    <property type="entry name" value="General odorant-binding protein lush"/>
    <property type="match status" value="1"/>
</dbReference>
<dbReference type="InterPro" id="IPR036728">
    <property type="entry name" value="PBP_GOBP_sf"/>
</dbReference>
<sequence>MSLREFFHHPDTNEQFILGHYHALTKKEIVKLKKYSKECAKITGVDKKLVINARRGVFSNDAKLKQQLLCSSKKIGFQNEAGELQLDVMKQKVQVQYKDPKVADVLIKKCAIQQNTPEETAFEIVKCYYKNTPNRFSLV</sequence>
<dbReference type="GO" id="GO:0007608">
    <property type="term" value="P:sensory perception of smell"/>
    <property type="evidence" value="ECO:0007669"/>
    <property type="project" value="UniProtKB-ARBA"/>
</dbReference>
<name>A0ABD2PBV5_9CUCU</name>
<organism evidence="7 8">
    <name type="scientific">Cryptolaemus montrouzieri</name>
    <dbReference type="NCBI Taxonomy" id="559131"/>
    <lineage>
        <taxon>Eukaryota</taxon>
        <taxon>Metazoa</taxon>
        <taxon>Ecdysozoa</taxon>
        <taxon>Arthropoda</taxon>
        <taxon>Hexapoda</taxon>
        <taxon>Insecta</taxon>
        <taxon>Pterygota</taxon>
        <taxon>Neoptera</taxon>
        <taxon>Endopterygota</taxon>
        <taxon>Coleoptera</taxon>
        <taxon>Polyphaga</taxon>
        <taxon>Cucujiformia</taxon>
        <taxon>Coccinelloidea</taxon>
        <taxon>Coccinellidae</taxon>
        <taxon>Scymninae</taxon>
        <taxon>Scymnini</taxon>
        <taxon>Cryptolaemus</taxon>
    </lineage>
</organism>
<keyword evidence="4" id="KW-0732">Signal</keyword>
<dbReference type="GO" id="GO:0005576">
    <property type="term" value="C:extracellular region"/>
    <property type="evidence" value="ECO:0007669"/>
    <property type="project" value="UniProtKB-SubCell"/>
</dbReference>
<proteinExistence type="inferred from homology"/>
<protein>
    <submittedName>
        <fullName evidence="7">Uncharacterized protein</fullName>
    </submittedName>
</protein>
<dbReference type="SUPFAM" id="SSF47565">
    <property type="entry name" value="Insect pheromone/odorant-binding proteins"/>
    <property type="match status" value="1"/>
</dbReference>
<evidence type="ECO:0000256" key="5">
    <source>
        <dbReference type="ARBA" id="ARBA00023180"/>
    </source>
</evidence>
<evidence type="ECO:0000256" key="3">
    <source>
        <dbReference type="ARBA" id="ARBA00022525"/>
    </source>
</evidence>
<dbReference type="Gene3D" id="1.10.238.20">
    <property type="entry name" value="Pheromone/general odorant binding protein domain"/>
    <property type="match status" value="1"/>
</dbReference>
<comment type="caution">
    <text evidence="7">The sequence shown here is derived from an EMBL/GenBank/DDBJ whole genome shotgun (WGS) entry which is preliminary data.</text>
</comment>
<comment type="function">
    <text evidence="6">May be a carrier protein for lipids.</text>
</comment>
<evidence type="ECO:0000313" key="7">
    <source>
        <dbReference type="EMBL" id="KAL3288141.1"/>
    </source>
</evidence>
<comment type="subcellular location">
    <subcellularLocation>
        <location evidence="1">Secreted</location>
    </subcellularLocation>
</comment>
<evidence type="ECO:0000256" key="4">
    <source>
        <dbReference type="ARBA" id="ARBA00022729"/>
    </source>
</evidence>
<keyword evidence="3" id="KW-0964">Secreted</keyword>
<dbReference type="Proteomes" id="UP001516400">
    <property type="component" value="Unassembled WGS sequence"/>
</dbReference>
<comment type="similarity">
    <text evidence="2">Belongs to the PBP/GOBP family.</text>
</comment>
<evidence type="ECO:0000256" key="6">
    <source>
        <dbReference type="ARBA" id="ARBA00056866"/>
    </source>
</evidence>
<accession>A0ABD2PBV5</accession>
<dbReference type="InterPro" id="IPR006170">
    <property type="entry name" value="PBP/GOBP"/>
</dbReference>
<dbReference type="PANTHER" id="PTHR11857:SF43">
    <property type="entry name" value="GEO07291P1-RELATED"/>
    <property type="match status" value="1"/>
</dbReference>